<name>A0AC58LGP2_CASCN</name>
<accession>A0AC58LGP2</accession>
<reference evidence="2" key="1">
    <citation type="submission" date="2025-08" db="UniProtKB">
        <authorList>
            <consortium name="RefSeq"/>
        </authorList>
    </citation>
    <scope>IDENTIFICATION</scope>
</reference>
<dbReference type="RefSeq" id="XP_073916315.1">
    <property type="nucleotide sequence ID" value="XM_074060214.1"/>
</dbReference>
<evidence type="ECO:0000313" key="1">
    <source>
        <dbReference type="Proteomes" id="UP001732720"/>
    </source>
</evidence>
<protein>
    <submittedName>
        <fullName evidence="2">Uncharacterized protein C16orf96 homolog isoform X1</fullName>
    </submittedName>
</protein>
<organism evidence="1 2">
    <name type="scientific">Castor canadensis</name>
    <name type="common">American beaver</name>
    <dbReference type="NCBI Taxonomy" id="51338"/>
    <lineage>
        <taxon>Eukaryota</taxon>
        <taxon>Metazoa</taxon>
        <taxon>Chordata</taxon>
        <taxon>Craniata</taxon>
        <taxon>Vertebrata</taxon>
        <taxon>Euteleostomi</taxon>
        <taxon>Mammalia</taxon>
        <taxon>Eutheria</taxon>
        <taxon>Euarchontoglires</taxon>
        <taxon>Glires</taxon>
        <taxon>Rodentia</taxon>
        <taxon>Castorimorpha</taxon>
        <taxon>Castoridae</taxon>
        <taxon>Castor</taxon>
    </lineage>
</organism>
<evidence type="ECO:0000313" key="2">
    <source>
        <dbReference type="RefSeq" id="XP_073916315.1"/>
    </source>
</evidence>
<dbReference type="Proteomes" id="UP001732720">
    <property type="component" value="Chromosome 17"/>
</dbReference>
<sequence>MSFSLTFTELVNIAIPQCGVVNFKALHLLLQGILEHIHMSELKKVLSGDEDFLQTSQVVLVPREGDAQPVLNPMKRLSNIFDHLVSRVDKIESQLTIVKDLPSTTQLVEGSQGTNRPAQDLWNLIKLRKMVEGHEEAMEKSMQTLQDLLTDLHQLKVTIETLKKDVDLLKDIFEKINPEKTDHLSENLKIQNQKISTLQQEVAHLQKKTCTIPNSEDVVLWSSLHEAMFKPPSLQQGGASLEKELTKTWQTTEQLPEEVPEEDQSQDLEDRSHTQVSDSIQEQTSGQYEALSEEEEEEAAQAVSLDSAQGPGQLQTFMPGAGPVPGPEAESMPALGPGVTPGFMPAPGTAPGTWPLPPGGWSGPTGLPHVVTWPFLDLFQHAQGPSASPQGQLFSAPPPAREIGSSWPSPLMPHQALKREVHRLPTLTEKQDEYYTGSVGVSQDGVPGDEAQEARPKRVRPAQQRVKTATTVAAAAAAAAAYAAAAIRAARAAQAAAEAVKDAPATKMASLASTMASFGPLGVFADVLGTESSREATSTMAVKDVSEEMEDLLGDHETIPPQFTFPVMPSAMSQAMLAARRAESSEEKKKAVQYSMGHMAQMPIKHDSLKEELAQLSSNLQQRVAYLAKMRDTSTLGTAVEGLQEKISNLQKSRLQEEELERIWGHQIESMKSHYLVLDRAVGKLQIRLDDFKTLQAQISRMHQDKADKGMLLQELKEKADRSALASKASRADLETVATELNEMVQGILFKVTTHDDDWKKALKQLKKDLSTKLIHSDLDEVKKNMEEMWKVVQKLLMDSLRFDPDRAAGFRKKLFERVKCISCGRPVQMMTSPQLITIRKAQLLPRTRPASANSYEYLERQLIREHQQLQFQDLGIQADNVDPLVSQQDWGDGPRNTTLRSKTYDLSTLYPYGDPQELDYDTAEVDILGVDGILYKGRMDSQSGGRPLVTGEKDLTAVKIPCLPAKNMSDRVRSSVSTGATYSSALGPRISDSSFVSHPPSSETRRPLSLLPLLPLLIPSPRDPQHAPGSTRPMRSEHPDSRASTQPAEDPTHL</sequence>
<keyword evidence="1" id="KW-1185">Reference proteome</keyword>
<gene>
    <name evidence="2" type="primary">C17H16orf96</name>
</gene>
<proteinExistence type="predicted"/>